<dbReference type="EMBL" id="SUNJ01009367">
    <property type="protein sequence ID" value="TPP60501.1"/>
    <property type="molecule type" value="Genomic_DNA"/>
</dbReference>
<keyword evidence="5" id="KW-1185">Reference proteome</keyword>
<dbReference type="Proteomes" id="UP000316759">
    <property type="component" value="Unassembled WGS sequence"/>
</dbReference>
<dbReference type="STRING" id="46835.A0A504YJC8"/>
<evidence type="ECO:0000256" key="2">
    <source>
        <dbReference type="RuleBase" id="RU004328"/>
    </source>
</evidence>
<reference evidence="4 5" key="1">
    <citation type="submission" date="2019-04" db="EMBL/GenBank/DDBJ databases">
        <title>Annotation for the trematode Fasciola gigantica.</title>
        <authorList>
            <person name="Choi Y.-J."/>
        </authorList>
    </citation>
    <scope>NUCLEOTIDE SEQUENCE [LARGE SCALE GENOMIC DNA]</scope>
    <source>
        <strain evidence="4">Uganda_cow_1</strain>
    </source>
</reference>
<dbReference type="PANTHER" id="PTHR11240:SF22">
    <property type="entry name" value="RIBONUCLEASE T2"/>
    <property type="match status" value="1"/>
</dbReference>
<evidence type="ECO:0000313" key="4">
    <source>
        <dbReference type="EMBL" id="TPP60501.1"/>
    </source>
</evidence>
<dbReference type="Gene3D" id="3.90.730.10">
    <property type="entry name" value="Ribonuclease T2-like"/>
    <property type="match status" value="1"/>
</dbReference>
<dbReference type="InterPro" id="IPR036430">
    <property type="entry name" value="RNase_T2-like_sf"/>
</dbReference>
<comment type="similarity">
    <text evidence="1 2">Belongs to the RNase T2 family.</text>
</comment>
<feature type="chain" id="PRO_5021491145" evidence="3">
    <location>
        <begin position="21"/>
        <end position="105"/>
    </location>
</feature>
<proteinExistence type="inferred from homology"/>
<evidence type="ECO:0000256" key="1">
    <source>
        <dbReference type="ARBA" id="ARBA00007469"/>
    </source>
</evidence>
<protein>
    <submittedName>
        <fullName evidence="4">Self-incompatibility associated ribonuclease</fullName>
    </submittedName>
</protein>
<dbReference type="SUPFAM" id="SSF55895">
    <property type="entry name" value="Ribonuclease Rh-like"/>
    <property type="match status" value="1"/>
</dbReference>
<dbReference type="AlphaFoldDB" id="A0A504YJC8"/>
<evidence type="ECO:0000256" key="3">
    <source>
        <dbReference type="SAM" id="SignalP"/>
    </source>
</evidence>
<dbReference type="InterPro" id="IPR001568">
    <property type="entry name" value="RNase_T2-like"/>
</dbReference>
<accession>A0A504YJC8</accession>
<dbReference type="PROSITE" id="PS51257">
    <property type="entry name" value="PROKAR_LIPOPROTEIN"/>
    <property type="match status" value="1"/>
</dbReference>
<dbReference type="GO" id="GO:0033897">
    <property type="term" value="F:ribonuclease T2 activity"/>
    <property type="evidence" value="ECO:0007669"/>
    <property type="project" value="InterPro"/>
</dbReference>
<dbReference type="GO" id="GO:0006401">
    <property type="term" value="P:RNA catabolic process"/>
    <property type="evidence" value="ECO:0007669"/>
    <property type="project" value="TreeGrafter"/>
</dbReference>
<dbReference type="PANTHER" id="PTHR11240">
    <property type="entry name" value="RIBONUCLEASE T2"/>
    <property type="match status" value="1"/>
</dbReference>
<dbReference type="GO" id="GO:0003723">
    <property type="term" value="F:RNA binding"/>
    <property type="evidence" value="ECO:0007669"/>
    <property type="project" value="InterPro"/>
</dbReference>
<evidence type="ECO:0000313" key="5">
    <source>
        <dbReference type="Proteomes" id="UP000316759"/>
    </source>
</evidence>
<feature type="signal peptide" evidence="3">
    <location>
        <begin position="1"/>
        <end position="20"/>
    </location>
</feature>
<dbReference type="PROSITE" id="PS00530">
    <property type="entry name" value="RNASE_T2_1"/>
    <property type="match status" value="1"/>
</dbReference>
<keyword evidence="3" id="KW-0732">Signal</keyword>
<name>A0A504YJC8_FASGI</name>
<sequence length="105" mass="12171">MRLFLAGVILALSLAGACVAEIHWDYLMLTQQWAGTLCSFKHCHSKPEDQDFTIHGLWPSIWPAKEPTQCPVAPKFDESQLQPILRKLRRYWPDMLSDSDPDQFW</sequence>
<gene>
    <name evidence="4" type="ORF">FGIG_07094</name>
</gene>
<dbReference type="Pfam" id="PF00445">
    <property type="entry name" value="Ribonuclease_T2"/>
    <property type="match status" value="1"/>
</dbReference>
<dbReference type="GO" id="GO:0005576">
    <property type="term" value="C:extracellular region"/>
    <property type="evidence" value="ECO:0007669"/>
    <property type="project" value="TreeGrafter"/>
</dbReference>
<comment type="caution">
    <text evidence="4">The sequence shown here is derived from an EMBL/GenBank/DDBJ whole genome shotgun (WGS) entry which is preliminary data.</text>
</comment>
<dbReference type="InterPro" id="IPR018188">
    <property type="entry name" value="RNase_T2_His_AS_1"/>
</dbReference>
<dbReference type="OrthoDB" id="435754at2759"/>
<organism evidence="4 5">
    <name type="scientific">Fasciola gigantica</name>
    <name type="common">Giant liver fluke</name>
    <dbReference type="NCBI Taxonomy" id="46835"/>
    <lineage>
        <taxon>Eukaryota</taxon>
        <taxon>Metazoa</taxon>
        <taxon>Spiralia</taxon>
        <taxon>Lophotrochozoa</taxon>
        <taxon>Platyhelminthes</taxon>
        <taxon>Trematoda</taxon>
        <taxon>Digenea</taxon>
        <taxon>Plagiorchiida</taxon>
        <taxon>Echinostomata</taxon>
        <taxon>Echinostomatoidea</taxon>
        <taxon>Fasciolidae</taxon>
        <taxon>Fasciola</taxon>
    </lineage>
</organism>